<dbReference type="OrthoDB" id="9802264at2"/>
<dbReference type="PROSITE" id="PS00211">
    <property type="entry name" value="ABC_TRANSPORTER_1"/>
    <property type="match status" value="2"/>
</dbReference>
<dbReference type="InterPro" id="IPR003593">
    <property type="entry name" value="AAA+_ATPase"/>
</dbReference>
<dbReference type="Pfam" id="PF08352">
    <property type="entry name" value="oligo_HPY"/>
    <property type="match status" value="2"/>
</dbReference>
<dbReference type="InterPro" id="IPR013563">
    <property type="entry name" value="Oligopep_ABC_C"/>
</dbReference>
<dbReference type="Proteomes" id="UP000305267">
    <property type="component" value="Unassembled WGS sequence"/>
</dbReference>
<dbReference type="PANTHER" id="PTHR43776:SF7">
    <property type="entry name" value="D,D-DIPEPTIDE TRANSPORT ATP-BINDING PROTEIN DDPF-RELATED"/>
    <property type="match status" value="1"/>
</dbReference>
<feature type="compositionally biased region" description="Low complexity" evidence="6">
    <location>
        <begin position="32"/>
        <end position="45"/>
    </location>
</feature>
<dbReference type="NCBIfam" id="NF008453">
    <property type="entry name" value="PRK11308.1"/>
    <property type="match status" value="2"/>
</dbReference>
<accession>A0A5C4LHM5</accession>
<evidence type="ECO:0000313" key="8">
    <source>
        <dbReference type="EMBL" id="TNC12908.1"/>
    </source>
</evidence>
<proteinExistence type="inferred from homology"/>
<gene>
    <name evidence="8" type="ORF">FF100_14745</name>
</gene>
<reference evidence="8 9" key="1">
    <citation type="submission" date="2019-06" db="EMBL/GenBank/DDBJ databases">
        <title>Genome of Methylobacterium sp. 17Sr1-39.</title>
        <authorList>
            <person name="Seo T."/>
        </authorList>
    </citation>
    <scope>NUCLEOTIDE SEQUENCE [LARGE SCALE GENOMIC DNA]</scope>
    <source>
        <strain evidence="8 9">17Sr1-39</strain>
    </source>
</reference>
<dbReference type="NCBIfam" id="NF007739">
    <property type="entry name" value="PRK10419.1"/>
    <property type="match status" value="2"/>
</dbReference>
<dbReference type="InterPro" id="IPR050319">
    <property type="entry name" value="ABC_transp_ATP-bind"/>
</dbReference>
<evidence type="ECO:0000256" key="2">
    <source>
        <dbReference type="ARBA" id="ARBA00005417"/>
    </source>
</evidence>
<dbReference type="PANTHER" id="PTHR43776">
    <property type="entry name" value="TRANSPORT ATP-BINDING PROTEIN"/>
    <property type="match status" value="1"/>
</dbReference>
<dbReference type="GO" id="GO:0055085">
    <property type="term" value="P:transmembrane transport"/>
    <property type="evidence" value="ECO:0007669"/>
    <property type="project" value="UniProtKB-ARBA"/>
</dbReference>
<dbReference type="FunFam" id="3.40.50.300:FF:000016">
    <property type="entry name" value="Oligopeptide ABC transporter ATP-binding component"/>
    <property type="match status" value="1"/>
</dbReference>
<keyword evidence="4" id="KW-0547">Nucleotide-binding</keyword>
<keyword evidence="3" id="KW-0813">Transport</keyword>
<keyword evidence="9" id="KW-1185">Reference proteome</keyword>
<feature type="domain" description="ABC transporter" evidence="7">
    <location>
        <begin position="54"/>
        <end position="305"/>
    </location>
</feature>
<dbReference type="InterPro" id="IPR003439">
    <property type="entry name" value="ABC_transporter-like_ATP-bd"/>
</dbReference>
<evidence type="ECO:0000313" key="9">
    <source>
        <dbReference type="Proteomes" id="UP000305267"/>
    </source>
</evidence>
<feature type="domain" description="ABC transporter" evidence="7">
    <location>
        <begin position="326"/>
        <end position="574"/>
    </location>
</feature>
<feature type="compositionally biased region" description="Basic and acidic residues" evidence="6">
    <location>
        <begin position="1"/>
        <end position="23"/>
    </location>
</feature>
<evidence type="ECO:0000256" key="1">
    <source>
        <dbReference type="ARBA" id="ARBA00004417"/>
    </source>
</evidence>
<dbReference type="GO" id="GO:0016887">
    <property type="term" value="F:ATP hydrolysis activity"/>
    <property type="evidence" value="ECO:0007669"/>
    <property type="project" value="InterPro"/>
</dbReference>
<comment type="subcellular location">
    <subcellularLocation>
        <location evidence="1">Cell inner membrane</location>
        <topology evidence="1">Peripheral membrane protein</topology>
    </subcellularLocation>
</comment>
<evidence type="ECO:0000256" key="6">
    <source>
        <dbReference type="SAM" id="MobiDB-lite"/>
    </source>
</evidence>
<dbReference type="GO" id="GO:0005886">
    <property type="term" value="C:plasma membrane"/>
    <property type="evidence" value="ECO:0007669"/>
    <property type="project" value="UniProtKB-SubCell"/>
</dbReference>
<evidence type="ECO:0000256" key="3">
    <source>
        <dbReference type="ARBA" id="ARBA00022448"/>
    </source>
</evidence>
<dbReference type="SUPFAM" id="SSF52540">
    <property type="entry name" value="P-loop containing nucleoside triphosphate hydrolases"/>
    <property type="match status" value="2"/>
</dbReference>
<dbReference type="PROSITE" id="PS50893">
    <property type="entry name" value="ABC_TRANSPORTER_2"/>
    <property type="match status" value="2"/>
</dbReference>
<dbReference type="InterPro" id="IPR027417">
    <property type="entry name" value="P-loop_NTPase"/>
</dbReference>
<name>A0A5C4LHM5_9HYPH</name>
<comment type="caution">
    <text evidence="8">The sequence shown here is derived from an EMBL/GenBank/DDBJ whole genome shotgun (WGS) entry which is preliminary data.</text>
</comment>
<dbReference type="InterPro" id="IPR017871">
    <property type="entry name" value="ABC_transporter-like_CS"/>
</dbReference>
<dbReference type="AlphaFoldDB" id="A0A5C4LHM5"/>
<evidence type="ECO:0000256" key="4">
    <source>
        <dbReference type="ARBA" id="ARBA00022741"/>
    </source>
</evidence>
<dbReference type="EMBL" id="VDDA01000005">
    <property type="protein sequence ID" value="TNC12908.1"/>
    <property type="molecule type" value="Genomic_DNA"/>
</dbReference>
<feature type="region of interest" description="Disordered" evidence="6">
    <location>
        <begin position="1"/>
        <end position="53"/>
    </location>
</feature>
<comment type="similarity">
    <text evidence="2">Belongs to the ABC transporter superfamily.</text>
</comment>
<dbReference type="Gene3D" id="3.40.50.300">
    <property type="entry name" value="P-loop containing nucleotide triphosphate hydrolases"/>
    <property type="match status" value="2"/>
</dbReference>
<dbReference type="GO" id="GO:0015833">
    <property type="term" value="P:peptide transport"/>
    <property type="evidence" value="ECO:0007669"/>
    <property type="project" value="InterPro"/>
</dbReference>
<protein>
    <submittedName>
        <fullName evidence="8">ABC transporter ATP-binding protein</fullName>
    </submittedName>
</protein>
<dbReference type="Pfam" id="PF00005">
    <property type="entry name" value="ABC_tran"/>
    <property type="match status" value="2"/>
</dbReference>
<evidence type="ECO:0000256" key="5">
    <source>
        <dbReference type="ARBA" id="ARBA00022840"/>
    </source>
</evidence>
<keyword evidence="5 8" id="KW-0067">ATP-binding</keyword>
<evidence type="ECO:0000259" key="7">
    <source>
        <dbReference type="PROSITE" id="PS50893"/>
    </source>
</evidence>
<sequence length="598" mass="64202">MTDAKPRGNEPRGNEPRGNEPRGNEPPGNELPGTRTPGTRTSGPTTPGPDAPVLAVDGLTIALPRGGDRPHAVEDVSFAIHRNEVVCLVGESGSGKSMIAHAILSLLPSGVRVAGGAVAVNGRDVARLRGADLRAFRGGEAGMIFQEPLSSLNPLKRVGAQVAETIRTHQGGLPRDAMRRHVEGLLAQVGLPTPELLARSYPFELSGGQRQRVMIAMAMANRPALLVADEPTTALDVTTQAQILRLIDDLRRERGMGVLLITHDFGVVADVADRVVVLRGGRVVETGSAEAVLRRPRDPYTRALIDAVPRARLRPPAPRPEGAPVLAVEDLRKTFTVRQGWFQPPRHVVAADGLSLSLHQGETLAVVGESGSGKSTLGRMIMRLTEPDGGAIRLGGEDLRSLRGEALRQARRGLQIVFQDPFASLDPRQKVGDAVARGPMAFGTPRREAKAAARALLERVGLSAAAAERYPHEFSGGQRQRICIARALALRPAVLIADEAVSALDVSVQAQVLALLAELRREMRLAMIFITHDLRIAAEIADRVIVLQKGRIVEEGATREVFSAPRQAYTRALLDAIPGRRFFEDPGFTREPVAPEVA</sequence>
<dbReference type="CDD" id="cd03257">
    <property type="entry name" value="ABC_NikE_OppD_transporters"/>
    <property type="match status" value="2"/>
</dbReference>
<dbReference type="GO" id="GO:0005524">
    <property type="term" value="F:ATP binding"/>
    <property type="evidence" value="ECO:0007669"/>
    <property type="project" value="UniProtKB-KW"/>
</dbReference>
<dbReference type="SMART" id="SM00382">
    <property type="entry name" value="AAA"/>
    <property type="match status" value="2"/>
</dbReference>
<organism evidence="8 9">
    <name type="scientific">Methylobacterium terricola</name>
    <dbReference type="NCBI Taxonomy" id="2583531"/>
    <lineage>
        <taxon>Bacteria</taxon>
        <taxon>Pseudomonadati</taxon>
        <taxon>Pseudomonadota</taxon>
        <taxon>Alphaproteobacteria</taxon>
        <taxon>Hyphomicrobiales</taxon>
        <taxon>Methylobacteriaceae</taxon>
        <taxon>Methylobacterium</taxon>
    </lineage>
</organism>